<comment type="catalytic activity">
    <reaction evidence="14">
        <text>a di-trans,poly-cis-dolichyl beta-D-mannosyl phosphate + L-seryl-[protein] = 3-O-(alpha-D-mannosyl)-L-seryl-[protein] + a di-trans,poly-cis-dolichyl phosphate + H(+)</text>
        <dbReference type="Rhea" id="RHEA:17377"/>
        <dbReference type="Rhea" id="RHEA-COMP:9863"/>
        <dbReference type="Rhea" id="RHEA-COMP:13546"/>
        <dbReference type="Rhea" id="RHEA-COMP:19498"/>
        <dbReference type="Rhea" id="RHEA-COMP:19501"/>
        <dbReference type="ChEBI" id="CHEBI:15378"/>
        <dbReference type="ChEBI" id="CHEBI:29999"/>
        <dbReference type="ChEBI" id="CHEBI:57683"/>
        <dbReference type="ChEBI" id="CHEBI:58211"/>
        <dbReference type="ChEBI" id="CHEBI:137321"/>
        <dbReference type="EC" id="2.4.1.109"/>
    </reaction>
</comment>
<gene>
    <name evidence="17" type="ORF">RI543_001246</name>
</gene>
<dbReference type="GO" id="GO:0005789">
    <property type="term" value="C:endoplasmic reticulum membrane"/>
    <property type="evidence" value="ECO:0007669"/>
    <property type="project" value="UniProtKB-SubCell"/>
</dbReference>
<evidence type="ECO:0000256" key="12">
    <source>
        <dbReference type="ARBA" id="ARBA00023180"/>
    </source>
</evidence>
<dbReference type="InterPro" id="IPR016093">
    <property type="entry name" value="MIR_motif"/>
</dbReference>
<evidence type="ECO:0000256" key="2">
    <source>
        <dbReference type="ARBA" id="ARBA00004922"/>
    </source>
</evidence>
<comment type="pathway">
    <text evidence="2">Protein modification; protein glycosylation.</text>
</comment>
<evidence type="ECO:0000259" key="16">
    <source>
        <dbReference type="PROSITE" id="PS50919"/>
    </source>
</evidence>
<evidence type="ECO:0000256" key="9">
    <source>
        <dbReference type="ARBA" id="ARBA00022824"/>
    </source>
</evidence>
<keyword evidence="12" id="KW-0325">Glycoprotein</keyword>
<protein>
    <recommendedName>
        <fullName evidence="4">dolichyl-phosphate-mannose--protein mannosyltransferase</fullName>
        <ecNumber evidence="4">2.4.1.109</ecNumber>
    </recommendedName>
</protein>
<dbReference type="AlphaFoldDB" id="A0AAN7WM96"/>
<dbReference type="Proteomes" id="UP001306508">
    <property type="component" value="Unassembled WGS sequence"/>
</dbReference>
<evidence type="ECO:0000256" key="4">
    <source>
        <dbReference type="ARBA" id="ARBA00012839"/>
    </source>
</evidence>
<evidence type="ECO:0000256" key="8">
    <source>
        <dbReference type="ARBA" id="ARBA00022737"/>
    </source>
</evidence>
<dbReference type="Pfam" id="PF02366">
    <property type="entry name" value="PMT"/>
    <property type="match status" value="1"/>
</dbReference>
<comment type="subcellular location">
    <subcellularLocation>
        <location evidence="1">Endoplasmic reticulum membrane</location>
        <topology evidence="1">Multi-pass membrane protein</topology>
    </subcellularLocation>
</comment>
<keyword evidence="7 15" id="KW-0812">Transmembrane</keyword>
<dbReference type="PROSITE" id="PS50919">
    <property type="entry name" value="MIR"/>
    <property type="match status" value="2"/>
</dbReference>
<dbReference type="PANTHER" id="PTHR10050:SF46">
    <property type="entry name" value="PROTEIN O-MANNOSYL-TRANSFERASE 2"/>
    <property type="match status" value="1"/>
</dbReference>
<evidence type="ECO:0000256" key="7">
    <source>
        <dbReference type="ARBA" id="ARBA00022692"/>
    </source>
</evidence>
<evidence type="ECO:0000256" key="6">
    <source>
        <dbReference type="ARBA" id="ARBA00022679"/>
    </source>
</evidence>
<keyword evidence="18" id="KW-1185">Reference proteome</keyword>
<dbReference type="InterPro" id="IPR027005">
    <property type="entry name" value="PMT-like"/>
</dbReference>
<accession>A0AAN7WM96</accession>
<comment type="similarity">
    <text evidence="3">Belongs to the glycosyltransferase 39 family.</text>
</comment>
<evidence type="ECO:0000256" key="3">
    <source>
        <dbReference type="ARBA" id="ARBA00007222"/>
    </source>
</evidence>
<dbReference type="SMART" id="SM00472">
    <property type="entry name" value="MIR"/>
    <property type="match status" value="3"/>
</dbReference>
<organism evidence="17 18">
    <name type="scientific">Arxiozyma heterogenica</name>
    <dbReference type="NCBI Taxonomy" id="278026"/>
    <lineage>
        <taxon>Eukaryota</taxon>
        <taxon>Fungi</taxon>
        <taxon>Dikarya</taxon>
        <taxon>Ascomycota</taxon>
        <taxon>Saccharomycotina</taxon>
        <taxon>Saccharomycetes</taxon>
        <taxon>Saccharomycetales</taxon>
        <taxon>Saccharomycetaceae</taxon>
        <taxon>Arxiozyma</taxon>
    </lineage>
</organism>
<dbReference type="Pfam" id="PF02815">
    <property type="entry name" value="MIR"/>
    <property type="match status" value="1"/>
</dbReference>
<proteinExistence type="inferred from homology"/>
<feature type="transmembrane region" description="Helical" evidence="15">
    <location>
        <begin position="6"/>
        <end position="33"/>
    </location>
</feature>
<evidence type="ECO:0000256" key="14">
    <source>
        <dbReference type="ARBA" id="ARBA00045102"/>
    </source>
</evidence>
<comment type="caution">
    <text evidence="17">The sequence shown here is derived from an EMBL/GenBank/DDBJ whole genome shotgun (WGS) entry which is preliminary data.</text>
</comment>
<dbReference type="PANTHER" id="PTHR10050">
    <property type="entry name" value="DOLICHYL-PHOSPHATE-MANNOSE--PROTEIN MANNOSYLTRANSFERASE"/>
    <property type="match status" value="1"/>
</dbReference>
<evidence type="ECO:0000256" key="10">
    <source>
        <dbReference type="ARBA" id="ARBA00022989"/>
    </source>
</evidence>
<dbReference type="GO" id="GO:0004169">
    <property type="term" value="F:dolichyl-phosphate-mannose-protein mannosyltransferase activity"/>
    <property type="evidence" value="ECO:0007669"/>
    <property type="project" value="UniProtKB-EC"/>
</dbReference>
<feature type="transmembrane region" description="Helical" evidence="15">
    <location>
        <begin position="438"/>
        <end position="459"/>
    </location>
</feature>
<keyword evidence="10 15" id="KW-1133">Transmembrane helix</keyword>
<keyword evidence="11 15" id="KW-0472">Membrane</keyword>
<dbReference type="SUPFAM" id="SSF82109">
    <property type="entry name" value="MIR domain"/>
    <property type="match status" value="1"/>
</dbReference>
<sequence length="482" mass="56281">MNLAHIGMFLGVAISTKVLGFVTWLWIICCSLYDTWNTLNDISISLFSILKKITLKFVFIILIPLQIFLLINYHQITDFKIDSPEYSRYVSPYFQSYLRNGTLHTSKDHYLYFGDTITLRHTASLGGYLTSYNISSDGSAENDDNQNLVTLSPHEESEWTHWIVENTSTDSPFKRVRKFDNVKLRHKITGKLLRASDSSPPVSEQEYDKLVCTTGDIDYEGKADEKWILETVEYSISKYANEEIFNVTSDKVQLSNQGRHCTLLGHDIRLPEWGFHDQEVLCLDPAMDNLAEFQIKVIKSESNSMVDYHINSFNKFKLIFEWLVRQYRYSYSIKNADPRKIVNSNIKPSIETWPFDPQQNEIVVKNIWILSFIGIMLFGLFTTFRILTWNPWNQQPTERKIILVDNLLFQDIGFECCLGWFLHFYVYTKSPSRNTSAIINYFPSYILGFIVFIQTLNTINKRFPWTKMLIPLYVAVLYKLVN</sequence>
<feature type="transmembrane region" description="Helical" evidence="15">
    <location>
        <begin position="367"/>
        <end position="387"/>
    </location>
</feature>
<dbReference type="InterPro" id="IPR003342">
    <property type="entry name" value="ArnT-like_N"/>
</dbReference>
<evidence type="ECO:0000256" key="1">
    <source>
        <dbReference type="ARBA" id="ARBA00004477"/>
    </source>
</evidence>
<evidence type="ECO:0000256" key="15">
    <source>
        <dbReference type="SAM" id="Phobius"/>
    </source>
</evidence>
<keyword evidence="6" id="KW-0808">Transferase</keyword>
<keyword evidence="8" id="KW-0677">Repeat</keyword>
<evidence type="ECO:0000256" key="5">
    <source>
        <dbReference type="ARBA" id="ARBA00022676"/>
    </source>
</evidence>
<evidence type="ECO:0000313" key="17">
    <source>
        <dbReference type="EMBL" id="KAK5781404.1"/>
    </source>
</evidence>
<feature type="domain" description="MIR" evidence="16">
    <location>
        <begin position="108"/>
        <end position="167"/>
    </location>
</feature>
<evidence type="ECO:0000256" key="11">
    <source>
        <dbReference type="ARBA" id="ARBA00023136"/>
    </source>
</evidence>
<dbReference type="Gene3D" id="2.80.10.50">
    <property type="match status" value="1"/>
</dbReference>
<evidence type="ECO:0000256" key="13">
    <source>
        <dbReference type="ARBA" id="ARBA00045085"/>
    </source>
</evidence>
<reference evidence="18" key="1">
    <citation type="submission" date="2023-07" db="EMBL/GenBank/DDBJ databases">
        <title>A draft genome of Kazachstania heterogenica Y-27499.</title>
        <authorList>
            <person name="Donic C."/>
            <person name="Kralova J.S."/>
            <person name="Fidel L."/>
            <person name="Ben-Dor S."/>
            <person name="Jung S."/>
        </authorList>
    </citation>
    <scope>NUCLEOTIDE SEQUENCE [LARGE SCALE GENOMIC DNA]</scope>
    <source>
        <strain evidence="18">Y27499</strain>
    </source>
</reference>
<name>A0AAN7WM96_9SACH</name>
<keyword evidence="5" id="KW-0328">Glycosyltransferase</keyword>
<evidence type="ECO:0000313" key="18">
    <source>
        <dbReference type="Proteomes" id="UP001306508"/>
    </source>
</evidence>
<feature type="domain" description="MIR" evidence="16">
    <location>
        <begin position="173"/>
        <end position="232"/>
    </location>
</feature>
<dbReference type="InterPro" id="IPR036300">
    <property type="entry name" value="MIR_dom_sf"/>
</dbReference>
<dbReference type="EMBL" id="JAWIZZ010000036">
    <property type="protein sequence ID" value="KAK5781404.1"/>
    <property type="molecule type" value="Genomic_DNA"/>
</dbReference>
<feature type="transmembrane region" description="Helical" evidence="15">
    <location>
        <begin position="53"/>
        <end position="73"/>
    </location>
</feature>
<dbReference type="EC" id="2.4.1.109" evidence="4"/>
<keyword evidence="9" id="KW-0256">Endoplasmic reticulum</keyword>
<comment type="catalytic activity">
    <reaction evidence="13">
        <text>a di-trans,poly-cis-dolichyl beta-D-mannosyl phosphate + L-threonyl-[protein] = 3-O-(alpha-D-mannosyl)-L-threonyl-[protein] + a di-trans,poly-cis-dolichyl phosphate + H(+)</text>
        <dbReference type="Rhea" id="RHEA:53396"/>
        <dbReference type="Rhea" id="RHEA-COMP:11060"/>
        <dbReference type="Rhea" id="RHEA-COMP:13547"/>
        <dbReference type="Rhea" id="RHEA-COMP:19498"/>
        <dbReference type="Rhea" id="RHEA-COMP:19501"/>
        <dbReference type="ChEBI" id="CHEBI:15378"/>
        <dbReference type="ChEBI" id="CHEBI:30013"/>
        <dbReference type="ChEBI" id="CHEBI:57683"/>
        <dbReference type="ChEBI" id="CHEBI:58211"/>
        <dbReference type="ChEBI" id="CHEBI:137323"/>
        <dbReference type="EC" id="2.4.1.109"/>
    </reaction>
</comment>